<dbReference type="PANTHER" id="PTHR36170">
    <property type="entry name" value="CENTROSOMAL PROTEIN OF 89 KDA"/>
    <property type="match status" value="1"/>
</dbReference>
<dbReference type="GeneID" id="105901331"/>
<feature type="compositionally biased region" description="Basic residues" evidence="2">
    <location>
        <begin position="250"/>
        <end position="264"/>
    </location>
</feature>
<gene>
    <name evidence="4" type="primary">cep89</name>
</gene>
<dbReference type="KEGG" id="char:105901331"/>
<organism evidence="3 4">
    <name type="scientific">Clupea harengus</name>
    <name type="common">Atlantic herring</name>
    <dbReference type="NCBI Taxonomy" id="7950"/>
    <lineage>
        <taxon>Eukaryota</taxon>
        <taxon>Metazoa</taxon>
        <taxon>Chordata</taxon>
        <taxon>Craniata</taxon>
        <taxon>Vertebrata</taxon>
        <taxon>Euteleostomi</taxon>
        <taxon>Actinopterygii</taxon>
        <taxon>Neopterygii</taxon>
        <taxon>Teleostei</taxon>
        <taxon>Clupei</taxon>
        <taxon>Clupeiformes</taxon>
        <taxon>Clupeoidei</taxon>
        <taxon>Clupeidae</taxon>
        <taxon>Clupea</taxon>
    </lineage>
</organism>
<name>A0A6P8GY29_CLUHA</name>
<feature type="region of interest" description="Disordered" evidence="2">
    <location>
        <begin position="26"/>
        <end position="53"/>
    </location>
</feature>
<dbReference type="AlphaFoldDB" id="A0A6P8GY29"/>
<feature type="compositionally biased region" description="Basic and acidic residues" evidence="2">
    <location>
        <begin position="724"/>
        <end position="738"/>
    </location>
</feature>
<evidence type="ECO:0000256" key="1">
    <source>
        <dbReference type="SAM" id="Coils"/>
    </source>
</evidence>
<feature type="compositionally biased region" description="Acidic residues" evidence="2">
    <location>
        <begin position="181"/>
        <end position="190"/>
    </location>
</feature>
<feature type="compositionally biased region" description="Basic and acidic residues" evidence="2">
    <location>
        <begin position="78"/>
        <end position="91"/>
    </location>
</feature>
<feature type="region of interest" description="Disordered" evidence="2">
    <location>
        <begin position="178"/>
        <end position="307"/>
    </location>
</feature>
<feature type="region of interest" description="Disordered" evidence="2">
    <location>
        <begin position="67"/>
        <end position="166"/>
    </location>
</feature>
<feature type="compositionally biased region" description="Basic residues" evidence="2">
    <location>
        <begin position="704"/>
        <end position="717"/>
    </location>
</feature>
<dbReference type="GO" id="GO:0007005">
    <property type="term" value="P:mitochondrion organization"/>
    <property type="evidence" value="ECO:0007669"/>
    <property type="project" value="InterPro"/>
</dbReference>
<feature type="compositionally biased region" description="Acidic residues" evidence="2">
    <location>
        <begin position="124"/>
        <end position="147"/>
    </location>
</feature>
<keyword evidence="1" id="KW-0175">Coiled coil</keyword>
<feature type="coiled-coil region" evidence="1">
    <location>
        <begin position="913"/>
        <end position="1025"/>
    </location>
</feature>
<evidence type="ECO:0000313" key="3">
    <source>
        <dbReference type="Proteomes" id="UP000515152"/>
    </source>
</evidence>
<feature type="compositionally biased region" description="Polar residues" evidence="2">
    <location>
        <begin position="739"/>
        <end position="752"/>
    </location>
</feature>
<feature type="compositionally biased region" description="Polar residues" evidence="2">
    <location>
        <begin position="287"/>
        <end position="300"/>
    </location>
</feature>
<feature type="coiled-coil region" evidence="1">
    <location>
        <begin position="340"/>
        <end position="405"/>
    </location>
</feature>
<accession>A0A6P8GY29</accession>
<dbReference type="GO" id="GO:0060271">
    <property type="term" value="P:cilium assembly"/>
    <property type="evidence" value="ECO:0007669"/>
    <property type="project" value="InterPro"/>
</dbReference>
<sequence>MSKFNFSFRRSERNAFKHIAHGLIPAATIAPRPAVPRTPPPRSLSPSPERPRSALAAAILSSSLTGRTVAIPPARTRSLSETDCSRSEHQQDFQPFASTALYTRDRWSDPVGSRPRCPSPGRSDEDDDDDDDDEEEEDEGLEEEVLSEDGHVYQSVENPVRSPAQDAIYAVPSKLRASYSDGDELTEDSTFDIVSPLHTEEEIEEEPTEKQRSAHPRLSTPTQLRRSSPPQRRTPSPTHTSAHTHTSSHTSRHTSRHTSKHSRSSSKVMPSPGRRDAPAEVMETSRKQQQQKRSPDTARTGSEAGEAYRETLEVQKELVQTLREQLRGLGGEKQALRGRCEEQSHLLQDSQQRILALERELSSALRDNSPLAGETAELQSLRQQAQELVDENDALKMTVHRLNVELSHYQTRFRPLSKQETARTSGIPVKGPPPPWLLDMKYLSPLLLAYEDRLMEKDTLLQSCEEEVRKLRVQTEEVVKENEKLYEQLGRMGGISHQEWKQLQEQARLVLEENQVLLEQLEVQRTKAKENHTRHHQEVAKVSKQLVLQEDELLRLQRELEDTRRELHTLQHQEAVTHEQHQSNISQLTQRLEEEKRCWQGEMDELLGKMAALQTERKALVRIKTELDANTKSLEAELELARHAHRKAQRRVEVLKQQLEESMDKELTALHYLAGVVGLAEKTTLERDQLVHMLRVNAGEGQAGRHHPHHRGHRAARKAPGEGQGRRDAPAEVMETSRKQQQQKRSPDTARTGSEAGEAYRETLEVQKELVQTLREQLRGLGGEKQALRGRCEEQSHLLQDSQQRILALERELSSALRDNSPLAGETAELQSLRQQAQELVDENDALKMTVHRLNVELSHYQTRFRPLSKQETARTSGIPVKGPPPPWLLDMKYLSPLLLAYEDRLMEKDTLLQSCEEEVRKLRVQTEEVVKENEKLHEQLGRMGGISHQEWKQLQEQARLVLEENQVLLEQLEVQRTKAKENHTRHHQEVAKVSKQLVLQEDELLRLQRELEDTRRELHTLQHQEAVTHEQHQSNISQLTQ</sequence>
<dbReference type="PANTHER" id="PTHR36170:SF1">
    <property type="entry name" value="CENTROSOMAL PROTEIN OF 89 KDA"/>
    <property type="match status" value="1"/>
</dbReference>
<protein>
    <submittedName>
        <fullName evidence="4">Centrosomal protein of 89 kDa</fullName>
    </submittedName>
</protein>
<dbReference type="CTD" id="84902"/>
<evidence type="ECO:0000313" key="4">
    <source>
        <dbReference type="RefSeq" id="XP_031442856.1"/>
    </source>
</evidence>
<keyword evidence="3" id="KW-1185">Reference proteome</keyword>
<reference evidence="4" key="1">
    <citation type="submission" date="2025-08" db="UniProtKB">
        <authorList>
            <consortium name="RefSeq"/>
        </authorList>
    </citation>
    <scope>IDENTIFICATION</scope>
</reference>
<evidence type="ECO:0000256" key="2">
    <source>
        <dbReference type="SAM" id="MobiDB-lite"/>
    </source>
</evidence>
<feature type="compositionally biased region" description="Polar residues" evidence="2">
    <location>
        <begin position="92"/>
        <end position="101"/>
    </location>
</feature>
<dbReference type="InterPro" id="IPR033545">
    <property type="entry name" value="CEP89"/>
</dbReference>
<dbReference type="GO" id="GO:0097539">
    <property type="term" value="C:ciliary transition fiber"/>
    <property type="evidence" value="ECO:0007669"/>
    <property type="project" value="TreeGrafter"/>
</dbReference>
<feature type="coiled-coil region" evidence="1">
    <location>
        <begin position="792"/>
        <end position="857"/>
    </location>
</feature>
<feature type="compositionally biased region" description="Low complexity" evidence="2">
    <location>
        <begin position="221"/>
        <end position="249"/>
    </location>
</feature>
<dbReference type="RefSeq" id="XP_031442856.1">
    <property type="nucleotide sequence ID" value="XM_031586996.1"/>
</dbReference>
<dbReference type="OrthoDB" id="6622877at2759"/>
<dbReference type="GO" id="GO:0045202">
    <property type="term" value="C:synapse"/>
    <property type="evidence" value="ECO:0007669"/>
    <property type="project" value="GOC"/>
</dbReference>
<proteinExistence type="predicted"/>
<feature type="coiled-coil region" evidence="1">
    <location>
        <begin position="461"/>
        <end position="665"/>
    </location>
</feature>
<dbReference type="Proteomes" id="UP000515152">
    <property type="component" value="Chromosome 20"/>
</dbReference>
<dbReference type="GO" id="GO:0005814">
    <property type="term" value="C:centriole"/>
    <property type="evidence" value="ECO:0007669"/>
    <property type="project" value="InterPro"/>
</dbReference>
<dbReference type="GO" id="GO:0007268">
    <property type="term" value="P:chemical synaptic transmission"/>
    <property type="evidence" value="ECO:0007669"/>
    <property type="project" value="InterPro"/>
</dbReference>
<feature type="region of interest" description="Disordered" evidence="2">
    <location>
        <begin position="701"/>
        <end position="759"/>
    </location>
</feature>
<feature type="compositionally biased region" description="Pro residues" evidence="2">
    <location>
        <begin position="33"/>
        <end position="43"/>
    </location>
</feature>
<feature type="compositionally biased region" description="Basic and acidic residues" evidence="2">
    <location>
        <begin position="273"/>
        <end position="286"/>
    </location>
</feature>